<evidence type="ECO:0000256" key="3">
    <source>
        <dbReference type="ARBA" id="ARBA00022816"/>
    </source>
</evidence>
<feature type="domain" description="RRM Nup35-type" evidence="10">
    <location>
        <begin position="188"/>
        <end position="269"/>
    </location>
</feature>
<feature type="region of interest" description="Disordered" evidence="9">
    <location>
        <begin position="1"/>
        <end position="32"/>
    </location>
</feature>
<keyword evidence="12" id="KW-1185">Reference proteome</keyword>
<evidence type="ECO:0000313" key="12">
    <source>
        <dbReference type="Proteomes" id="UP001150217"/>
    </source>
</evidence>
<dbReference type="SUPFAM" id="SSF54928">
    <property type="entry name" value="RNA-binding domain, RBD"/>
    <property type="match status" value="1"/>
</dbReference>
<feature type="region of interest" description="Disordered" evidence="9">
    <location>
        <begin position="132"/>
        <end position="187"/>
    </location>
</feature>
<keyword evidence="2 8" id="KW-0813">Transport</keyword>
<sequence length="365" mass="39108">MSHYGSTFSVAGMSSSTSSHHNPNLNNWGNSNTGSVLGSSTLGTSSFGDSLSQSRSHYQSGYLMSASQANVRIEFLCTRTRSRLTLPDQNLPQGNQRVDELPVVQTKAKINQALLRGSADDFGMDSMFENKNRQRQSLTDEDAPPMQSVNDIPNEAFSNHFQSKSSMSQPSMFSSTRTRAPPAPRSSSSAPLYVIVFGYPADKYSVTVEYFKSLGGTTEADPNTEIVNCFRIGYHDPGEAMRAVRKNGEILGGSWMVGAKWADPAQAEALIRQPIHRSSLSGTLPREDLGSSNAMAVDEPPPSQAAPMVGTPIRLAPSASAFRKTGATPKPLNTLKTTTSAPPPSSGPSPSKGLVGQVSDLIFGW</sequence>
<dbReference type="InterPro" id="IPR007846">
    <property type="entry name" value="RRM_NUP35_dom"/>
</dbReference>
<evidence type="ECO:0000256" key="2">
    <source>
        <dbReference type="ARBA" id="ARBA00022448"/>
    </source>
</evidence>
<feature type="region of interest" description="Disordered" evidence="9">
    <location>
        <begin position="279"/>
        <end position="308"/>
    </location>
</feature>
<protein>
    <recommendedName>
        <fullName evidence="10">RRM Nup35-type domain-containing protein</fullName>
    </recommendedName>
</protein>
<dbReference type="PROSITE" id="PS51472">
    <property type="entry name" value="RRM_NUP35"/>
    <property type="match status" value="1"/>
</dbReference>
<dbReference type="InterPro" id="IPR012677">
    <property type="entry name" value="Nucleotide-bd_a/b_plait_sf"/>
</dbReference>
<gene>
    <name evidence="11" type="ORF">C8R41DRAFT_851843</name>
</gene>
<dbReference type="Gene3D" id="3.30.70.330">
    <property type="match status" value="1"/>
</dbReference>
<dbReference type="InterPro" id="IPR035979">
    <property type="entry name" value="RBD_domain_sf"/>
</dbReference>
<name>A0ABQ8V6J8_9AGAR</name>
<evidence type="ECO:0000256" key="8">
    <source>
        <dbReference type="PROSITE-ProRule" id="PRU00804"/>
    </source>
</evidence>
<accession>A0ABQ8V6J8</accession>
<reference evidence="11" key="1">
    <citation type="submission" date="2022-08" db="EMBL/GenBank/DDBJ databases">
        <title>A Global Phylogenomic Analysis of the Shiitake Genus Lentinula.</title>
        <authorList>
            <consortium name="DOE Joint Genome Institute"/>
            <person name="Sierra-Patev S."/>
            <person name="Min B."/>
            <person name="Naranjo-Ortiz M."/>
            <person name="Looney B."/>
            <person name="Konkel Z."/>
            <person name="Slot J.C."/>
            <person name="Sakamoto Y."/>
            <person name="Steenwyk J.L."/>
            <person name="Rokas A."/>
            <person name="Carro J."/>
            <person name="Camarero S."/>
            <person name="Ferreira P."/>
            <person name="Molpeceres G."/>
            <person name="Ruiz-Duenas F.J."/>
            <person name="Serrano A."/>
            <person name="Henrissat B."/>
            <person name="Drula E."/>
            <person name="Hughes K.W."/>
            <person name="Mata J.L."/>
            <person name="Ishikawa N.K."/>
            <person name="Vargas-Isla R."/>
            <person name="Ushijima S."/>
            <person name="Smith C.A."/>
            <person name="Ahrendt S."/>
            <person name="Andreopoulos W."/>
            <person name="He G."/>
            <person name="Labutti K."/>
            <person name="Lipzen A."/>
            <person name="Ng V."/>
            <person name="Riley R."/>
            <person name="Sandor L."/>
            <person name="Barry K."/>
            <person name="Martinez A.T."/>
            <person name="Xiao Y."/>
            <person name="Gibbons J.G."/>
            <person name="Terashima K."/>
            <person name="Grigoriev I.V."/>
            <person name="Hibbett D.S."/>
        </authorList>
    </citation>
    <scope>NUCLEOTIDE SEQUENCE</scope>
    <source>
        <strain evidence="11">RHP3577 ss4</strain>
    </source>
</reference>
<dbReference type="PANTHER" id="PTHR21527:SF6">
    <property type="entry name" value="NUCLEOPORIN NUP35"/>
    <property type="match status" value="1"/>
</dbReference>
<dbReference type="EMBL" id="JANVFT010000091">
    <property type="protein sequence ID" value="KAJ4470483.1"/>
    <property type="molecule type" value="Genomic_DNA"/>
</dbReference>
<keyword evidence="4" id="KW-0653">Protein transport</keyword>
<evidence type="ECO:0000256" key="5">
    <source>
        <dbReference type="ARBA" id="ARBA00023010"/>
    </source>
</evidence>
<keyword evidence="3 8" id="KW-0509">mRNA transport</keyword>
<feature type="compositionally biased region" description="Low complexity" evidence="9">
    <location>
        <begin position="328"/>
        <end position="340"/>
    </location>
</feature>
<keyword evidence="5" id="KW-0811">Translocation</keyword>
<evidence type="ECO:0000256" key="4">
    <source>
        <dbReference type="ARBA" id="ARBA00022927"/>
    </source>
</evidence>
<evidence type="ECO:0000256" key="6">
    <source>
        <dbReference type="ARBA" id="ARBA00023132"/>
    </source>
</evidence>
<organism evidence="11 12">
    <name type="scientific">Lentinula lateritia</name>
    <dbReference type="NCBI Taxonomy" id="40482"/>
    <lineage>
        <taxon>Eukaryota</taxon>
        <taxon>Fungi</taxon>
        <taxon>Dikarya</taxon>
        <taxon>Basidiomycota</taxon>
        <taxon>Agaricomycotina</taxon>
        <taxon>Agaricomycetes</taxon>
        <taxon>Agaricomycetidae</taxon>
        <taxon>Agaricales</taxon>
        <taxon>Marasmiineae</taxon>
        <taxon>Omphalotaceae</taxon>
        <taxon>Lentinula</taxon>
    </lineage>
</organism>
<proteinExistence type="predicted"/>
<dbReference type="PANTHER" id="PTHR21527">
    <property type="entry name" value="NUCLEOPORIN NUP35"/>
    <property type="match status" value="1"/>
</dbReference>
<evidence type="ECO:0000256" key="9">
    <source>
        <dbReference type="SAM" id="MobiDB-lite"/>
    </source>
</evidence>
<comment type="caution">
    <text evidence="11">The sequence shown here is derived from an EMBL/GenBank/DDBJ whole genome shotgun (WGS) entry which is preliminary data.</text>
</comment>
<dbReference type="Proteomes" id="UP001150217">
    <property type="component" value="Unassembled WGS sequence"/>
</dbReference>
<feature type="region of interest" description="Disordered" evidence="9">
    <location>
        <begin position="323"/>
        <end position="355"/>
    </location>
</feature>
<feature type="compositionally biased region" description="Polar residues" evidence="9">
    <location>
        <begin position="147"/>
        <end position="160"/>
    </location>
</feature>
<evidence type="ECO:0000313" key="11">
    <source>
        <dbReference type="EMBL" id="KAJ4470483.1"/>
    </source>
</evidence>
<keyword evidence="6 8" id="KW-0906">Nuclear pore complex</keyword>
<evidence type="ECO:0000256" key="1">
    <source>
        <dbReference type="ARBA" id="ARBA00004567"/>
    </source>
</evidence>
<evidence type="ECO:0000256" key="7">
    <source>
        <dbReference type="ARBA" id="ARBA00023242"/>
    </source>
</evidence>
<feature type="compositionally biased region" description="Polar residues" evidence="9">
    <location>
        <begin position="1"/>
        <end position="28"/>
    </location>
</feature>
<comment type="subcellular location">
    <subcellularLocation>
        <location evidence="1">Nucleus</location>
        <location evidence="1">Nuclear pore complex</location>
    </subcellularLocation>
</comment>
<dbReference type="Pfam" id="PF05172">
    <property type="entry name" value="RRM_Nup35"/>
    <property type="match status" value="1"/>
</dbReference>
<feature type="compositionally biased region" description="Low complexity" evidence="9">
    <location>
        <begin position="161"/>
        <end position="187"/>
    </location>
</feature>
<keyword evidence="7 8" id="KW-0539">Nucleus</keyword>
<evidence type="ECO:0000259" key="10">
    <source>
        <dbReference type="PROSITE" id="PS51472"/>
    </source>
</evidence>